<dbReference type="PANTHER" id="PTHR13774:SF17">
    <property type="entry name" value="PHENAZINE BIOSYNTHESIS-LIKE DOMAIN-CONTAINING PROTEIN"/>
    <property type="match status" value="1"/>
</dbReference>
<organism evidence="4 5">
    <name type="scientific">Marivibrio halodurans</name>
    <dbReference type="NCBI Taxonomy" id="2039722"/>
    <lineage>
        <taxon>Bacteria</taxon>
        <taxon>Pseudomonadati</taxon>
        <taxon>Pseudomonadota</taxon>
        <taxon>Alphaproteobacteria</taxon>
        <taxon>Rhodospirillales</taxon>
        <taxon>Rhodospirillaceae</taxon>
        <taxon>Marivibrio</taxon>
    </lineage>
</organism>
<dbReference type="Gene3D" id="3.10.310.10">
    <property type="entry name" value="Diaminopimelate Epimerase, Chain A, domain 1"/>
    <property type="match status" value="2"/>
</dbReference>
<sequence>MTKTFPLYQLDAFAEAPFAGNPAAVVPLDAWLPDQVMQAVAAENNLSETAFVVPMPDGAESDYHLRWFTPTVEVDLCGHATLATGAVLFGEMGFAGERVRFHSRGGPLFVARGEAGRLALDFPVAPARPITMPAGLAEMLGGVDVLSFHKAYMNMAVLADEAAVRAVTPNLKAIAALPGDGLVVTAPGAGRDGAGGDVASRYFAPHAGIDEDPVTGSAHCMIAPYWSERLGRTRLHCRQVSARGGDLHCTVSGDRVRIEGHVRPYLEGRITI</sequence>
<accession>A0A8J7SNI3</accession>
<keyword evidence="2" id="KW-0413">Isomerase</keyword>
<dbReference type="Proteomes" id="UP000672602">
    <property type="component" value="Unassembled WGS sequence"/>
</dbReference>
<protein>
    <submittedName>
        <fullName evidence="4">PhzF family phenazine biosynthesis protein</fullName>
    </submittedName>
</protein>
<dbReference type="EMBL" id="JAGMWN010000005">
    <property type="protein sequence ID" value="MBP5857676.1"/>
    <property type="molecule type" value="Genomic_DNA"/>
</dbReference>
<evidence type="ECO:0000256" key="2">
    <source>
        <dbReference type="ARBA" id="ARBA00023235"/>
    </source>
</evidence>
<evidence type="ECO:0000313" key="5">
    <source>
        <dbReference type="Proteomes" id="UP000672602"/>
    </source>
</evidence>
<proteinExistence type="inferred from homology"/>
<dbReference type="Pfam" id="PF02567">
    <property type="entry name" value="PhzC-PhzF"/>
    <property type="match status" value="1"/>
</dbReference>
<dbReference type="SUPFAM" id="SSF54506">
    <property type="entry name" value="Diaminopimelate epimerase-like"/>
    <property type="match status" value="1"/>
</dbReference>
<dbReference type="PANTHER" id="PTHR13774">
    <property type="entry name" value="PHENAZINE BIOSYNTHESIS PROTEIN"/>
    <property type="match status" value="1"/>
</dbReference>
<gene>
    <name evidence="4" type="ORF">KAJ83_11705</name>
</gene>
<dbReference type="InterPro" id="IPR003719">
    <property type="entry name" value="Phenazine_PhzF-like"/>
</dbReference>
<comment type="caution">
    <text evidence="4">The sequence shown here is derived from an EMBL/GenBank/DDBJ whole genome shotgun (WGS) entry which is preliminary data.</text>
</comment>
<evidence type="ECO:0000256" key="1">
    <source>
        <dbReference type="ARBA" id="ARBA00008270"/>
    </source>
</evidence>
<feature type="active site" evidence="3">
    <location>
        <position position="48"/>
    </location>
</feature>
<dbReference type="NCBIfam" id="TIGR00654">
    <property type="entry name" value="PhzF_family"/>
    <property type="match status" value="1"/>
</dbReference>
<evidence type="ECO:0000313" key="4">
    <source>
        <dbReference type="EMBL" id="MBP5857676.1"/>
    </source>
</evidence>
<comment type="similarity">
    <text evidence="1">Belongs to the PhzF family.</text>
</comment>
<dbReference type="GO" id="GO:0005737">
    <property type="term" value="C:cytoplasm"/>
    <property type="evidence" value="ECO:0007669"/>
    <property type="project" value="TreeGrafter"/>
</dbReference>
<dbReference type="GO" id="GO:0016853">
    <property type="term" value="F:isomerase activity"/>
    <property type="evidence" value="ECO:0007669"/>
    <property type="project" value="UniProtKB-KW"/>
</dbReference>
<keyword evidence="5" id="KW-1185">Reference proteome</keyword>
<dbReference type="RefSeq" id="WP_210682264.1">
    <property type="nucleotide sequence ID" value="NZ_JAGMWN010000005.1"/>
</dbReference>
<evidence type="ECO:0000256" key="3">
    <source>
        <dbReference type="PIRSR" id="PIRSR016184-1"/>
    </source>
</evidence>
<reference evidence="4" key="1">
    <citation type="submission" date="2021-04" db="EMBL/GenBank/DDBJ databases">
        <authorList>
            <person name="Zhang D.-C."/>
        </authorList>
    </citation>
    <scope>NUCLEOTIDE SEQUENCE</scope>
    <source>
        <strain evidence="4">CGMCC 1.15697</strain>
    </source>
</reference>
<name>A0A8J7SNI3_9PROT</name>
<dbReference type="PIRSF" id="PIRSF016184">
    <property type="entry name" value="PhzC_PhzF"/>
    <property type="match status" value="1"/>
</dbReference>
<dbReference type="AlphaFoldDB" id="A0A8J7SNI3"/>